<dbReference type="GeneID" id="125312849"/>
<proteinExistence type="predicted"/>
<dbReference type="PANTHER" id="PTHR31286">
    <property type="entry name" value="GLYCINE-RICH CELL WALL STRUCTURAL PROTEIN 1.8-LIKE"/>
    <property type="match status" value="1"/>
</dbReference>
<evidence type="ECO:0000256" key="1">
    <source>
        <dbReference type="SAM" id="MobiDB-lite"/>
    </source>
</evidence>
<feature type="domain" description="DUF4283" evidence="2">
    <location>
        <begin position="59"/>
        <end position="137"/>
    </location>
</feature>
<evidence type="ECO:0000259" key="2">
    <source>
        <dbReference type="Pfam" id="PF14111"/>
    </source>
</evidence>
<dbReference type="InterPro" id="IPR040256">
    <property type="entry name" value="At4g02000-like"/>
</dbReference>
<keyword evidence="3" id="KW-1185">Reference proteome</keyword>
<feature type="region of interest" description="Disordered" evidence="1">
    <location>
        <begin position="247"/>
        <end position="268"/>
    </location>
</feature>
<reference evidence="4" key="1">
    <citation type="submission" date="2025-08" db="UniProtKB">
        <authorList>
            <consortium name="RefSeq"/>
        </authorList>
    </citation>
    <scope>IDENTIFICATION</scope>
    <source>
        <tissue evidence="4">Leaf</tissue>
    </source>
</reference>
<dbReference type="Proteomes" id="UP000827889">
    <property type="component" value="Chromosome 11"/>
</dbReference>
<dbReference type="RefSeq" id="XP_048128436.1">
    <property type="nucleotide sequence ID" value="XM_048272479.1"/>
</dbReference>
<dbReference type="InterPro" id="IPR025558">
    <property type="entry name" value="DUF4283"/>
</dbReference>
<dbReference type="Pfam" id="PF14111">
    <property type="entry name" value="DUF4283"/>
    <property type="match status" value="1"/>
</dbReference>
<protein>
    <submittedName>
        <fullName evidence="4">Uncharacterized protein LOC125312849</fullName>
    </submittedName>
</protein>
<gene>
    <name evidence="4" type="primary">LOC125312849</name>
</gene>
<accession>A0ABM3GVR6</accession>
<evidence type="ECO:0000313" key="3">
    <source>
        <dbReference type="Proteomes" id="UP000827889"/>
    </source>
</evidence>
<evidence type="ECO:0000313" key="4">
    <source>
        <dbReference type="RefSeq" id="XP_048128436.1"/>
    </source>
</evidence>
<dbReference type="PANTHER" id="PTHR31286:SF180">
    <property type="entry name" value="OS10G0362600 PROTEIN"/>
    <property type="match status" value="1"/>
</dbReference>
<organism evidence="3 4">
    <name type="scientific">Rhodamnia argentea</name>
    <dbReference type="NCBI Taxonomy" id="178133"/>
    <lineage>
        <taxon>Eukaryota</taxon>
        <taxon>Viridiplantae</taxon>
        <taxon>Streptophyta</taxon>
        <taxon>Embryophyta</taxon>
        <taxon>Tracheophyta</taxon>
        <taxon>Spermatophyta</taxon>
        <taxon>Magnoliopsida</taxon>
        <taxon>eudicotyledons</taxon>
        <taxon>Gunneridae</taxon>
        <taxon>Pentapetalae</taxon>
        <taxon>rosids</taxon>
        <taxon>malvids</taxon>
        <taxon>Myrtales</taxon>
        <taxon>Myrtaceae</taxon>
        <taxon>Myrtoideae</taxon>
        <taxon>Myrteae</taxon>
        <taxon>Australasian group</taxon>
        <taxon>Rhodamnia</taxon>
    </lineage>
</organism>
<name>A0ABM3GVR6_9MYRT</name>
<sequence>MGNRRSNNSPRGPRSRSWANVARVMTKGYNLTYVAPSMVDGELIVDITPDIVAEENPPLNQCVVGRFLGRKLYFKLTEEVIKKTWGAQVVDVRMHDSGYYFIHISDDSFRRKVLDMGHISIQNCIMMLQKWHSKLKLKKENHDTLPIWTRLKDIPLSLWSQSGIGSIASAIGNPLYVDAQTEGMKRLSFARVCIEIKATQPRPEVITLRWDGDLIPIGVEYEWKPPSYGACEVYGHKHGMTGFPCATIDEPPVGEQRPPPPQTQNREQ</sequence>